<reference evidence="2" key="1">
    <citation type="submission" date="2014-09" db="EMBL/GenBank/DDBJ databases">
        <title>Genome sequence of the luminous mushroom Mycena chlorophos for searching fungal bioluminescence genes.</title>
        <authorList>
            <person name="Tanaka Y."/>
            <person name="Kasuga D."/>
            <person name="Oba Y."/>
            <person name="Hase S."/>
            <person name="Sato K."/>
            <person name="Oba Y."/>
            <person name="Sakakibara Y."/>
        </authorList>
    </citation>
    <scope>NUCLEOTIDE SEQUENCE</scope>
</reference>
<evidence type="ECO:0000256" key="1">
    <source>
        <dbReference type="SAM" id="MobiDB-lite"/>
    </source>
</evidence>
<feature type="compositionally biased region" description="Polar residues" evidence="1">
    <location>
        <begin position="67"/>
        <end position="81"/>
    </location>
</feature>
<proteinExistence type="predicted"/>
<feature type="compositionally biased region" description="Basic and acidic residues" evidence="1">
    <location>
        <begin position="103"/>
        <end position="119"/>
    </location>
</feature>
<protein>
    <submittedName>
        <fullName evidence="2">Uncharacterized protein</fullName>
    </submittedName>
</protein>
<organism evidence="2 3">
    <name type="scientific">Mycena chlorophos</name>
    <name type="common">Agaric fungus</name>
    <name type="synonym">Agaricus chlorophos</name>
    <dbReference type="NCBI Taxonomy" id="658473"/>
    <lineage>
        <taxon>Eukaryota</taxon>
        <taxon>Fungi</taxon>
        <taxon>Dikarya</taxon>
        <taxon>Basidiomycota</taxon>
        <taxon>Agaricomycotina</taxon>
        <taxon>Agaricomycetes</taxon>
        <taxon>Agaricomycetidae</taxon>
        <taxon>Agaricales</taxon>
        <taxon>Marasmiineae</taxon>
        <taxon>Mycenaceae</taxon>
        <taxon>Mycena</taxon>
    </lineage>
</organism>
<gene>
    <name evidence="2" type="ORF">MCHLO_13360</name>
</gene>
<name>A0ABQ0M0I7_MYCCL</name>
<feature type="compositionally biased region" description="Low complexity" evidence="1">
    <location>
        <begin position="129"/>
        <end position="145"/>
    </location>
</feature>
<sequence>MRAAKSKAWKGTSDRITWSCHTPSISISVSAHWPPSRQSQAPVYRPTHVSDDVDPALSPSAALRTVLRNSKLATNPRSQSLPGHPDNAPAPSDPIQPESTRMSLHESALRRSNSHEQERNNIPACARLPPSCRATRRPTSPSTTPKTYLCLPVRARMSLPENKVLEVAYGRF</sequence>
<evidence type="ECO:0000313" key="2">
    <source>
        <dbReference type="EMBL" id="GAT56742.1"/>
    </source>
</evidence>
<accession>A0ABQ0M0I7</accession>
<dbReference type="EMBL" id="DF849332">
    <property type="protein sequence ID" value="GAT56742.1"/>
    <property type="molecule type" value="Genomic_DNA"/>
</dbReference>
<evidence type="ECO:0000313" key="3">
    <source>
        <dbReference type="Proteomes" id="UP000815677"/>
    </source>
</evidence>
<keyword evidence="3" id="KW-1185">Reference proteome</keyword>
<feature type="region of interest" description="Disordered" evidence="1">
    <location>
        <begin position="29"/>
        <end position="145"/>
    </location>
</feature>
<dbReference type="Proteomes" id="UP000815677">
    <property type="component" value="Unassembled WGS sequence"/>
</dbReference>